<dbReference type="SUPFAM" id="SSF53756">
    <property type="entry name" value="UDP-Glycosyltransferase/glycogen phosphorylase"/>
    <property type="match status" value="1"/>
</dbReference>
<protein>
    <recommendedName>
        <fullName evidence="4">Glycosyltransferase</fullName>
        <ecNumber evidence="4">2.4.1.-</ecNumber>
    </recommendedName>
</protein>
<name>A0ABQ8HYC0_9ROSI</name>
<evidence type="ECO:0000313" key="6">
    <source>
        <dbReference type="Proteomes" id="UP000827721"/>
    </source>
</evidence>
<dbReference type="PANTHER" id="PTHR48045:SF34">
    <property type="entry name" value="ISOFLAVONE 7-O-GLUCOSYLTRANSFERASE 1-LIKE"/>
    <property type="match status" value="1"/>
</dbReference>
<dbReference type="InterPro" id="IPR035595">
    <property type="entry name" value="UDP_glycos_trans_CS"/>
</dbReference>
<comment type="similarity">
    <text evidence="1 3">Belongs to the UDP-glycosyltransferase family.</text>
</comment>
<dbReference type="Proteomes" id="UP000827721">
    <property type="component" value="Unassembled WGS sequence"/>
</dbReference>
<dbReference type="EMBL" id="JAFEMO010000006">
    <property type="protein sequence ID" value="KAH7569351.1"/>
    <property type="molecule type" value="Genomic_DNA"/>
</dbReference>
<keyword evidence="2 3" id="KW-0808">Transferase</keyword>
<gene>
    <name evidence="5" type="ORF">JRO89_XS06G0149900</name>
</gene>
<organism evidence="5 6">
    <name type="scientific">Xanthoceras sorbifolium</name>
    <dbReference type="NCBI Taxonomy" id="99658"/>
    <lineage>
        <taxon>Eukaryota</taxon>
        <taxon>Viridiplantae</taxon>
        <taxon>Streptophyta</taxon>
        <taxon>Embryophyta</taxon>
        <taxon>Tracheophyta</taxon>
        <taxon>Spermatophyta</taxon>
        <taxon>Magnoliopsida</taxon>
        <taxon>eudicotyledons</taxon>
        <taxon>Gunneridae</taxon>
        <taxon>Pentapetalae</taxon>
        <taxon>rosids</taxon>
        <taxon>malvids</taxon>
        <taxon>Sapindales</taxon>
        <taxon>Sapindaceae</taxon>
        <taxon>Xanthoceroideae</taxon>
        <taxon>Xanthoceras</taxon>
    </lineage>
</organism>
<proteinExistence type="inferred from homology"/>
<dbReference type="InterPro" id="IPR002213">
    <property type="entry name" value="UDP_glucos_trans"/>
</dbReference>
<keyword evidence="6" id="KW-1185">Reference proteome</keyword>
<dbReference type="PANTHER" id="PTHR48045">
    <property type="entry name" value="UDP-GLYCOSYLTRANSFERASE 72B1"/>
    <property type="match status" value="1"/>
</dbReference>
<dbReference type="CDD" id="cd03784">
    <property type="entry name" value="GT1_Gtf-like"/>
    <property type="match status" value="1"/>
</dbReference>
<evidence type="ECO:0000256" key="4">
    <source>
        <dbReference type="RuleBase" id="RU362057"/>
    </source>
</evidence>
<evidence type="ECO:0000313" key="5">
    <source>
        <dbReference type="EMBL" id="KAH7569351.1"/>
    </source>
</evidence>
<evidence type="ECO:0000256" key="1">
    <source>
        <dbReference type="ARBA" id="ARBA00009995"/>
    </source>
</evidence>
<evidence type="ECO:0000256" key="2">
    <source>
        <dbReference type="ARBA" id="ARBA00022679"/>
    </source>
</evidence>
<accession>A0ABQ8HYC0</accession>
<keyword evidence="3" id="KW-0328">Glycosyltransferase</keyword>
<dbReference type="EC" id="2.4.1.-" evidence="4"/>
<comment type="caution">
    <text evidence="5">The sequence shown here is derived from an EMBL/GenBank/DDBJ whole genome shotgun (WGS) entry which is preliminary data.</text>
</comment>
<dbReference type="Pfam" id="PF00201">
    <property type="entry name" value="UDPGT"/>
    <property type="match status" value="1"/>
</dbReference>
<evidence type="ECO:0000256" key="3">
    <source>
        <dbReference type="RuleBase" id="RU003718"/>
    </source>
</evidence>
<dbReference type="Gene3D" id="3.40.50.2000">
    <property type="entry name" value="Glycogen Phosphorylase B"/>
    <property type="match status" value="2"/>
</dbReference>
<dbReference type="PROSITE" id="PS00375">
    <property type="entry name" value="UDPGT"/>
    <property type="match status" value="1"/>
</dbReference>
<sequence length="447" mass="48957">MPGARENTQKHIAVFAFPFTTHAAPLLALVQKLSESAADSKFHFFNTAQSNESLFSKDHDCERVKPWSVDTGLPKGYKSTKGPSNEPLEYFLKATPGNFETAVAETGLPFDGIISDAFLWFAKEMAEEMRVPWIPYFTAGPRALLVHVVADDLRARLGMNGPKDQTLEFLPGFSAIRAVDIPEGIISGSFDSPFQMMMCKMGQMLPHASAVAINSFEEIDPIVVKTLKSRISNLLNIGPFVLRTPSTSDSDIHGCLDWLDQHMRSSVAYISFGSSATPSPNELKALAEGLEASKFPFLWSFKGNAQEMLPRGFLKRTKNRGMIVPWAPQLIVLGHPSVGVFVTHCGWNSVSESIIGGVPMICRPFFAEQKLNQKTVEAVWGFGVGVEGGMFTKNGTIKALQVILSSEEGKLMKEKIGILQELAFNALDTDGSSTVNFNSLVDLVSRC</sequence>
<reference evidence="5 6" key="1">
    <citation type="submission" date="2021-02" db="EMBL/GenBank/DDBJ databases">
        <title>Plant Genome Project.</title>
        <authorList>
            <person name="Zhang R.-G."/>
        </authorList>
    </citation>
    <scope>NUCLEOTIDE SEQUENCE [LARGE SCALE GENOMIC DNA]</scope>
    <source>
        <tissue evidence="5">Leaves</tissue>
    </source>
</reference>